<dbReference type="InterPro" id="IPR051476">
    <property type="entry name" value="Bac_ResReg_Asp_Phosphatase"/>
</dbReference>
<comment type="similarity">
    <text evidence="5">Belongs to the Rap family.</text>
</comment>
<evidence type="ECO:0000256" key="4">
    <source>
        <dbReference type="ARBA" id="ARBA00022803"/>
    </source>
</evidence>
<reference evidence="7 8" key="1">
    <citation type="journal article" date="2011" name="Front. Microbiol.">
        <title>Genomic signatures of strain selection and enhancement in Bacillus atrophaeus var. globigii, a historical biowarfare simulant.</title>
        <authorList>
            <person name="Gibbons H.S."/>
            <person name="Broomall S.M."/>
            <person name="McNew L.A."/>
            <person name="Daligault H."/>
            <person name="Chapman C."/>
            <person name="Bruce D."/>
            <person name="Karavis M."/>
            <person name="Krepps M."/>
            <person name="McGregor P.A."/>
            <person name="Hong C."/>
            <person name="Park K.H."/>
            <person name="Akmal A."/>
            <person name="Feldman A."/>
            <person name="Lin J.S."/>
            <person name="Chang W.E."/>
            <person name="Higgs B.W."/>
            <person name="Demirev P."/>
            <person name="Lindquist J."/>
            <person name="Liem A."/>
            <person name="Fochler E."/>
            <person name="Read T.D."/>
            <person name="Tapia R."/>
            <person name="Johnson S."/>
            <person name="Bishop-Lilly K.A."/>
            <person name="Detter C."/>
            <person name="Han C."/>
            <person name="Sozhamannan S."/>
            <person name="Rosenzweig C.N."/>
            <person name="Skowronski E.W."/>
        </authorList>
    </citation>
    <scope>NUCLEOTIDE SEQUENCE [LARGE SCALE GENOMIC DNA]</scope>
    <source>
        <strain evidence="7 8">1942</strain>
    </source>
</reference>
<dbReference type="Proteomes" id="UP000006867">
    <property type="component" value="Chromosome"/>
</dbReference>
<dbReference type="SUPFAM" id="SSF48452">
    <property type="entry name" value="TPR-like"/>
    <property type="match status" value="2"/>
</dbReference>
<evidence type="ECO:0000256" key="3">
    <source>
        <dbReference type="ARBA" id="ARBA00022737"/>
    </source>
</evidence>
<evidence type="ECO:0000256" key="5">
    <source>
        <dbReference type="ARBA" id="ARBA00038253"/>
    </source>
</evidence>
<keyword evidence="8" id="KW-1185">Reference proteome</keyword>
<keyword evidence="4 6" id="KW-0802">TPR repeat</keyword>
<proteinExistence type="inferred from homology"/>
<dbReference type="InterPro" id="IPR019734">
    <property type="entry name" value="TPR_rpt"/>
</dbReference>
<dbReference type="RefSeq" id="WP_004430265.1">
    <property type="nucleotide sequence ID" value="NC_014639.1"/>
</dbReference>
<keyword evidence="2" id="KW-0963">Cytoplasm</keyword>
<evidence type="ECO:0000256" key="2">
    <source>
        <dbReference type="ARBA" id="ARBA00022490"/>
    </source>
</evidence>
<dbReference type="Pfam" id="PF00515">
    <property type="entry name" value="TPR_1"/>
    <property type="match status" value="1"/>
</dbReference>
<organism evidence="7 8">
    <name type="scientific">Bacillus atrophaeus (strain 1942)</name>
    <dbReference type="NCBI Taxonomy" id="720555"/>
    <lineage>
        <taxon>Bacteria</taxon>
        <taxon>Bacillati</taxon>
        <taxon>Bacillota</taxon>
        <taxon>Bacilli</taxon>
        <taxon>Bacillales</taxon>
        <taxon>Bacillaceae</taxon>
        <taxon>Bacillus</taxon>
    </lineage>
</organism>
<dbReference type="Pfam" id="PF18801">
    <property type="entry name" value="RapH_N"/>
    <property type="match status" value="1"/>
</dbReference>
<dbReference type="Gene3D" id="1.25.40.10">
    <property type="entry name" value="Tetratricopeptide repeat domain"/>
    <property type="match status" value="1"/>
</dbReference>
<feature type="repeat" description="TPR" evidence="6">
    <location>
        <begin position="223"/>
        <end position="256"/>
    </location>
</feature>
<evidence type="ECO:0000256" key="6">
    <source>
        <dbReference type="PROSITE-ProRule" id="PRU00339"/>
    </source>
</evidence>
<gene>
    <name evidence="7" type="ordered locus">BATR1942_20585</name>
</gene>
<dbReference type="EMBL" id="CP002207">
    <property type="protein sequence ID" value="ADP35032.1"/>
    <property type="molecule type" value="Genomic_DNA"/>
</dbReference>
<sequence length="382" mass="45756">MKSEVIPSSAVGQKINEWYKYIRTFSVPDAEILKAEIEREIEHMEDDPNLLLYFSLMEFRHQLMLDYLEPLEKLKIEDQPSLSELLRNIDSNQADLKGLLDYYVNFFRGMHEFDKREFISAITYYKQAEKRLSFVADHIERAEFYFKVAEAYYYMKQTYFSLIHIKNAYEIYAEQETYNVRIIQCHFVFGVNLMDERRFEQAARHFELALHMAESENKAQLVGRALYNIGLCYYNQDLLEPAIDYFERAVSIFESNAIIKSLPQAYFLITQIYYKCKNNSKAVEYHSRGYEYAKETDDIDYMVKFEFLKTLYQAQPDEQGIEKCFYYLKNKNMYADIEDLALVVAKYYYEQKNFEMSSSYFLKVEEARKQIQRSEGLYEIEI</sequence>
<evidence type="ECO:0000313" key="8">
    <source>
        <dbReference type="Proteomes" id="UP000006867"/>
    </source>
</evidence>
<protein>
    <submittedName>
        <fullName evidence="7">Response regulator aspartate phosphatase</fullName>
    </submittedName>
</protein>
<name>A0ABM5M4E0_BACA1</name>
<accession>A0ABM5M4E0</accession>
<dbReference type="PANTHER" id="PTHR46630">
    <property type="entry name" value="TETRATRICOPEPTIDE REPEAT PROTEIN 29"/>
    <property type="match status" value="1"/>
</dbReference>
<comment type="subcellular location">
    <subcellularLocation>
        <location evidence="1">Cytoplasm</location>
    </subcellularLocation>
</comment>
<evidence type="ECO:0000256" key="1">
    <source>
        <dbReference type="ARBA" id="ARBA00004496"/>
    </source>
</evidence>
<dbReference type="GeneID" id="92915563"/>
<dbReference type="SMART" id="SM00028">
    <property type="entry name" value="TPR"/>
    <property type="match status" value="5"/>
</dbReference>
<dbReference type="PROSITE" id="PS50005">
    <property type="entry name" value="TPR"/>
    <property type="match status" value="1"/>
</dbReference>
<evidence type="ECO:0000313" key="7">
    <source>
        <dbReference type="EMBL" id="ADP35032.1"/>
    </source>
</evidence>
<dbReference type="InterPro" id="IPR011990">
    <property type="entry name" value="TPR-like_helical_dom_sf"/>
</dbReference>
<dbReference type="PANTHER" id="PTHR46630:SF1">
    <property type="entry name" value="TETRATRICOPEPTIDE REPEAT PROTEIN 29"/>
    <property type="match status" value="1"/>
</dbReference>
<keyword evidence="3" id="KW-0677">Repeat</keyword>